<feature type="domain" description="Plasmid replication protein origin binding" evidence="2">
    <location>
        <begin position="43"/>
        <end position="134"/>
    </location>
</feature>
<dbReference type="Gene3D" id="3.40.1310.30">
    <property type="match status" value="1"/>
</dbReference>
<evidence type="ECO:0000313" key="4">
    <source>
        <dbReference type="EMBL" id="VYT61374.1"/>
    </source>
</evidence>
<evidence type="ECO:0000259" key="2">
    <source>
        <dbReference type="Pfam" id="PF01719"/>
    </source>
</evidence>
<dbReference type="RefSeq" id="WP_156848004.1">
    <property type="nucleotide sequence ID" value="NZ_CACRTN010000002.1"/>
</dbReference>
<dbReference type="InterPro" id="IPR053923">
    <property type="entry name" value="RepB_C"/>
</dbReference>
<dbReference type="Pfam" id="PF21861">
    <property type="entry name" value="RepB_C"/>
    <property type="match status" value="1"/>
</dbReference>
<reference evidence="4" key="1">
    <citation type="submission" date="2019-11" db="EMBL/GenBank/DDBJ databases">
        <authorList>
            <person name="Feng L."/>
        </authorList>
    </citation>
    <scope>NUCLEOTIDE SEQUENCE</scope>
    <source>
        <strain evidence="4">CintestinalisLFYP54</strain>
    </source>
</reference>
<feature type="compositionally biased region" description="Basic and acidic residues" evidence="1">
    <location>
        <begin position="1"/>
        <end position="19"/>
    </location>
</feature>
<sequence>MPYKDPEKAKAAKREWDRKNRGRGKTHSMWWGYRYFDDPNEGDDWDTPIRESGYECIWAIHDKDVRPTGEVKMKHAHVAVRFSHAVDFATAKEVLCSFGVKEASIQFRDNWRGVCRYMTHMDDPDKYQYDPSIVCECGGADWHTEIYRTSDKYAVIAAMQDWCDDPANVKPNGCPPQFNDLMRYARENNQEWFMALCDNCSVVMREYCKSNRHDWRDSIRSAWYEKAQAAAAADAEAEWLDVEGGSIKVVKEE</sequence>
<evidence type="ECO:0000259" key="3">
    <source>
        <dbReference type="Pfam" id="PF21861"/>
    </source>
</evidence>
<dbReference type="EMBL" id="CACRTN010000002">
    <property type="protein sequence ID" value="VYT61374.1"/>
    <property type="molecule type" value="Genomic_DNA"/>
</dbReference>
<dbReference type="Pfam" id="PF01719">
    <property type="entry name" value="Rep_OBD"/>
    <property type="match status" value="1"/>
</dbReference>
<dbReference type="GO" id="GO:0006260">
    <property type="term" value="P:DNA replication"/>
    <property type="evidence" value="ECO:0007669"/>
    <property type="project" value="InterPro"/>
</dbReference>
<protein>
    <submittedName>
        <fullName evidence="4">Plasmid replication protein</fullName>
    </submittedName>
</protein>
<organism evidence="4">
    <name type="scientific">Collinsella intestinalis</name>
    <dbReference type="NCBI Taxonomy" id="147207"/>
    <lineage>
        <taxon>Bacteria</taxon>
        <taxon>Bacillati</taxon>
        <taxon>Actinomycetota</taxon>
        <taxon>Coriobacteriia</taxon>
        <taxon>Coriobacteriales</taxon>
        <taxon>Coriobacteriaceae</taxon>
        <taxon>Collinsella</taxon>
    </lineage>
</organism>
<proteinExistence type="predicted"/>
<dbReference type="AlphaFoldDB" id="A0A6N2Y3M9"/>
<feature type="region of interest" description="Disordered" evidence="1">
    <location>
        <begin position="1"/>
        <end position="25"/>
    </location>
</feature>
<evidence type="ECO:0000256" key="1">
    <source>
        <dbReference type="SAM" id="MobiDB-lite"/>
    </source>
</evidence>
<dbReference type="GO" id="GO:0005727">
    <property type="term" value="C:extrachromosomal circular DNA"/>
    <property type="evidence" value="ECO:0007669"/>
    <property type="project" value="InterPro"/>
</dbReference>
<dbReference type="InterPro" id="IPR002631">
    <property type="entry name" value="Plasmid_rep_OBD"/>
</dbReference>
<feature type="domain" description="Replication protein RepB C-terminal" evidence="3">
    <location>
        <begin position="149"/>
        <end position="213"/>
    </location>
</feature>
<dbReference type="GO" id="GO:0003677">
    <property type="term" value="F:DNA binding"/>
    <property type="evidence" value="ECO:0007669"/>
    <property type="project" value="InterPro"/>
</dbReference>
<accession>A0A6N2Y3M9</accession>
<gene>
    <name evidence="4" type="ORF">CILFYP54_01078</name>
</gene>
<dbReference type="GO" id="GO:0003916">
    <property type="term" value="F:DNA topoisomerase activity"/>
    <property type="evidence" value="ECO:0007669"/>
    <property type="project" value="InterPro"/>
</dbReference>
<name>A0A6N2Y3M9_9ACTN</name>